<feature type="transmembrane region" description="Helical" evidence="2">
    <location>
        <begin position="192"/>
        <end position="210"/>
    </location>
</feature>
<gene>
    <name evidence="3" type="ORF">K457DRAFT_138258</name>
</gene>
<feature type="compositionally biased region" description="Low complexity" evidence="1">
    <location>
        <begin position="21"/>
        <end position="41"/>
    </location>
</feature>
<feature type="transmembrane region" description="Helical" evidence="2">
    <location>
        <begin position="168"/>
        <end position="186"/>
    </location>
</feature>
<dbReference type="STRING" id="1314771.A0A197JUK9"/>
<feature type="transmembrane region" description="Helical" evidence="2">
    <location>
        <begin position="252"/>
        <end position="270"/>
    </location>
</feature>
<dbReference type="EMBL" id="KV442044">
    <property type="protein sequence ID" value="OAQ28977.1"/>
    <property type="molecule type" value="Genomic_DNA"/>
</dbReference>
<dbReference type="AlphaFoldDB" id="A0A197JUK9"/>
<name>A0A197JUK9_9FUNG</name>
<evidence type="ECO:0000256" key="1">
    <source>
        <dbReference type="SAM" id="MobiDB-lite"/>
    </source>
</evidence>
<sequence length="500" mass="54990">MTYLQHHHNESSAPEKVRQETTTTTISTTTTTASSTMPLTSDSEPTMYGAHKSLQYGGRTSGGAKISNSSHLEVDNGAPRPLNGGRSSSHSSNSSVNNNSGPTLNHKSSQHGLNGGKGGAYNSGHHSNGSNMSLPSGSGGRATSAGAAERPRSGAYDQSDYSNGAHSWPILFAVIPPLGALIFGKSDIFSDMLTLILIAFFLYNIIKVPWELYYAARTRRVLLTNASIKASLDPVLEQRRQSAAASLKRQEFFSLLLVLASPFLGGYTLQYLKTFFSSYENYLSALNIELFIIASGIRPLTHLISLLKARALHLQEQVHYPDSEVESLKRKVASIEAELTQLRRAFATKRDVLQVQDSVEPTLHQLTKQIKRHDKKEVQLRSYAEERFASIDEKMREYDTYLAYRITEEQHRSSLLFLPINILVAMVGYCTFFLPNRLTGISGSKPQPMLKGTPVPAAISDGTSNDTGHNHPSKAAHYLSGRHQPSHNPITSSRETARLY</sequence>
<evidence type="ECO:0000313" key="4">
    <source>
        <dbReference type="Proteomes" id="UP000078512"/>
    </source>
</evidence>
<reference evidence="3 4" key="1">
    <citation type="submission" date="2016-05" db="EMBL/GenBank/DDBJ databases">
        <title>Genome sequencing reveals origins of a unique bacterial endosymbiosis in the earliest lineages of terrestrial Fungi.</title>
        <authorList>
            <consortium name="DOE Joint Genome Institute"/>
            <person name="Uehling J."/>
            <person name="Gryganskyi A."/>
            <person name="Hameed K."/>
            <person name="Tschaplinski T."/>
            <person name="Misztal P."/>
            <person name="Wu S."/>
            <person name="Desiro A."/>
            <person name="Vande Pol N."/>
            <person name="Du Z.-Y."/>
            <person name="Zienkiewicz A."/>
            <person name="Zienkiewicz K."/>
            <person name="Morin E."/>
            <person name="Tisserant E."/>
            <person name="Splivallo R."/>
            <person name="Hainaut M."/>
            <person name="Henrissat B."/>
            <person name="Ohm R."/>
            <person name="Kuo A."/>
            <person name="Yan J."/>
            <person name="Lipzen A."/>
            <person name="Nolan M."/>
            <person name="Labutti K."/>
            <person name="Barry K."/>
            <person name="Goldstein A."/>
            <person name="Labbe J."/>
            <person name="Schadt C."/>
            <person name="Tuskan G."/>
            <person name="Grigoriev I."/>
            <person name="Martin F."/>
            <person name="Vilgalys R."/>
            <person name="Bonito G."/>
        </authorList>
    </citation>
    <scope>NUCLEOTIDE SEQUENCE [LARGE SCALE GENOMIC DNA]</scope>
    <source>
        <strain evidence="3 4">AG-77</strain>
    </source>
</reference>
<proteinExistence type="predicted"/>
<accession>A0A197JUK9</accession>
<feature type="transmembrane region" description="Helical" evidence="2">
    <location>
        <begin position="415"/>
        <end position="434"/>
    </location>
</feature>
<keyword evidence="2" id="KW-0812">Transmembrane</keyword>
<feature type="region of interest" description="Disordered" evidence="1">
    <location>
        <begin position="443"/>
        <end position="500"/>
    </location>
</feature>
<dbReference type="PANTHER" id="PTHR42032">
    <property type="entry name" value="YALI0E30679P"/>
    <property type="match status" value="1"/>
</dbReference>
<keyword evidence="4" id="KW-1185">Reference proteome</keyword>
<evidence type="ECO:0000313" key="3">
    <source>
        <dbReference type="EMBL" id="OAQ28977.1"/>
    </source>
</evidence>
<feature type="compositionally biased region" description="Polar residues" evidence="1">
    <location>
        <begin position="101"/>
        <end position="112"/>
    </location>
</feature>
<keyword evidence="2" id="KW-0472">Membrane</keyword>
<dbReference type="PANTHER" id="PTHR42032:SF1">
    <property type="entry name" value="YALI0E30679P"/>
    <property type="match status" value="1"/>
</dbReference>
<dbReference type="OrthoDB" id="10263751at2759"/>
<dbReference type="Proteomes" id="UP000078512">
    <property type="component" value="Unassembled WGS sequence"/>
</dbReference>
<feature type="compositionally biased region" description="Basic and acidic residues" evidence="1">
    <location>
        <begin position="7"/>
        <end position="19"/>
    </location>
</feature>
<feature type="compositionally biased region" description="Low complexity" evidence="1">
    <location>
        <begin position="87"/>
        <end position="100"/>
    </location>
</feature>
<feature type="compositionally biased region" description="Low complexity" evidence="1">
    <location>
        <begin position="122"/>
        <end position="131"/>
    </location>
</feature>
<feature type="region of interest" description="Disordered" evidence="1">
    <location>
        <begin position="1"/>
        <end position="159"/>
    </location>
</feature>
<feature type="transmembrane region" description="Helical" evidence="2">
    <location>
        <begin position="282"/>
        <end position="300"/>
    </location>
</feature>
<protein>
    <submittedName>
        <fullName evidence="3">Uncharacterized protein</fullName>
    </submittedName>
</protein>
<organism evidence="3 4">
    <name type="scientific">Linnemannia elongata AG-77</name>
    <dbReference type="NCBI Taxonomy" id="1314771"/>
    <lineage>
        <taxon>Eukaryota</taxon>
        <taxon>Fungi</taxon>
        <taxon>Fungi incertae sedis</taxon>
        <taxon>Mucoromycota</taxon>
        <taxon>Mortierellomycotina</taxon>
        <taxon>Mortierellomycetes</taxon>
        <taxon>Mortierellales</taxon>
        <taxon>Mortierellaceae</taxon>
        <taxon>Linnemannia</taxon>
    </lineage>
</organism>
<evidence type="ECO:0000256" key="2">
    <source>
        <dbReference type="SAM" id="Phobius"/>
    </source>
</evidence>
<keyword evidence="2" id="KW-1133">Transmembrane helix</keyword>